<feature type="compositionally biased region" description="Basic and acidic residues" evidence="11">
    <location>
        <begin position="599"/>
        <end position="609"/>
    </location>
</feature>
<feature type="region of interest" description="Disordered" evidence="11">
    <location>
        <begin position="1279"/>
        <end position="1310"/>
    </location>
</feature>
<feature type="transmembrane region" description="Helical" evidence="12">
    <location>
        <begin position="794"/>
        <end position="813"/>
    </location>
</feature>
<dbReference type="GO" id="GO:0008381">
    <property type="term" value="F:mechanosensitive monoatomic ion channel activity"/>
    <property type="evidence" value="ECO:0007669"/>
    <property type="project" value="InterPro"/>
</dbReference>
<keyword evidence="6 12" id="KW-1133">Transmembrane helix</keyword>
<feature type="domain" description="Piezo TM1-24" evidence="16">
    <location>
        <begin position="7"/>
        <end position="174"/>
    </location>
</feature>
<proteinExistence type="inferred from homology"/>
<evidence type="ECO:0000259" key="15">
    <source>
        <dbReference type="Pfam" id="PF23188"/>
    </source>
</evidence>
<evidence type="ECO:0000256" key="10">
    <source>
        <dbReference type="SAM" id="Coils"/>
    </source>
</evidence>
<dbReference type="EMBL" id="OC914933">
    <property type="protein sequence ID" value="CAD7637612.1"/>
    <property type="molecule type" value="Genomic_DNA"/>
</dbReference>
<name>A0A7R9L9W7_9ACAR</name>
<feature type="transmembrane region" description="Helical" evidence="12">
    <location>
        <begin position="1392"/>
        <end position="1410"/>
    </location>
</feature>
<evidence type="ECO:0000259" key="14">
    <source>
        <dbReference type="Pfam" id="PF15917"/>
    </source>
</evidence>
<evidence type="ECO:0000256" key="6">
    <source>
        <dbReference type="ARBA" id="ARBA00022989"/>
    </source>
</evidence>
<dbReference type="Pfam" id="PF24874">
    <property type="entry name" value="Piezo_THU9_anchor"/>
    <property type="match status" value="1"/>
</dbReference>
<feature type="transmembrane region" description="Helical" evidence="12">
    <location>
        <begin position="1819"/>
        <end position="1842"/>
    </location>
</feature>
<feature type="transmembrane region" description="Helical" evidence="12">
    <location>
        <begin position="1711"/>
        <end position="1727"/>
    </location>
</feature>
<feature type="non-terminal residue" evidence="18">
    <location>
        <position position="1"/>
    </location>
</feature>
<evidence type="ECO:0000256" key="7">
    <source>
        <dbReference type="ARBA" id="ARBA00023065"/>
    </source>
</evidence>
<feature type="domain" description="Piezo TM1-24" evidence="16">
    <location>
        <begin position="437"/>
        <end position="497"/>
    </location>
</feature>
<feature type="domain" description="Piezo TM25-28" evidence="14">
    <location>
        <begin position="721"/>
        <end position="965"/>
    </location>
</feature>
<comment type="subcellular location">
    <subcellularLocation>
        <location evidence="1">Cell membrane</location>
        <topology evidence="1">Multi-pass membrane protein</topology>
    </subcellularLocation>
</comment>
<evidence type="ECO:0000313" key="18">
    <source>
        <dbReference type="EMBL" id="CAD7637612.1"/>
    </source>
</evidence>
<dbReference type="InterPro" id="IPR031805">
    <property type="entry name" value="Piezo_TM25-28"/>
</dbReference>
<feature type="coiled-coil region" evidence="10">
    <location>
        <begin position="49"/>
        <end position="83"/>
    </location>
</feature>
<feature type="transmembrane region" description="Helical" evidence="12">
    <location>
        <begin position="1646"/>
        <end position="1666"/>
    </location>
</feature>
<feature type="transmembrane region" description="Helical" evidence="12">
    <location>
        <begin position="2097"/>
        <end position="2121"/>
    </location>
</feature>
<feature type="region of interest" description="Disordered" evidence="11">
    <location>
        <begin position="1538"/>
        <end position="1558"/>
    </location>
</feature>
<feature type="region of interest" description="Disordered" evidence="11">
    <location>
        <begin position="504"/>
        <end position="609"/>
    </location>
</feature>
<evidence type="ECO:0000256" key="11">
    <source>
        <dbReference type="SAM" id="MobiDB-lite"/>
    </source>
</evidence>
<evidence type="ECO:0000259" key="17">
    <source>
        <dbReference type="Pfam" id="PF24874"/>
    </source>
</evidence>
<feature type="transmembrane region" description="Helical" evidence="12">
    <location>
        <begin position="765"/>
        <end position="782"/>
    </location>
</feature>
<keyword evidence="7" id="KW-0406">Ion transport</keyword>
<feature type="compositionally biased region" description="Low complexity" evidence="11">
    <location>
        <begin position="1166"/>
        <end position="1181"/>
    </location>
</feature>
<dbReference type="Pfam" id="PF15917">
    <property type="entry name" value="Piezo_TM25-28"/>
    <property type="match status" value="1"/>
</dbReference>
<accession>A0A7R9L9W7</accession>
<evidence type="ECO:0000256" key="9">
    <source>
        <dbReference type="ARBA" id="ARBA00023303"/>
    </source>
</evidence>
<keyword evidence="3" id="KW-0813">Transport</keyword>
<evidence type="ECO:0000259" key="13">
    <source>
        <dbReference type="Pfam" id="PF12166"/>
    </source>
</evidence>
<feature type="transmembrane region" description="Helical" evidence="12">
    <location>
        <begin position="664"/>
        <end position="683"/>
    </location>
</feature>
<feature type="transmembrane region" description="Helical" evidence="12">
    <location>
        <begin position="742"/>
        <end position="759"/>
    </location>
</feature>
<feature type="transmembrane region" description="Helical" evidence="12">
    <location>
        <begin position="1366"/>
        <end position="1385"/>
    </location>
</feature>
<feature type="transmembrane region" description="Helical" evidence="12">
    <location>
        <begin position="1604"/>
        <end position="1626"/>
    </location>
</feature>
<organism evidence="18">
    <name type="scientific">Oppiella nova</name>
    <dbReference type="NCBI Taxonomy" id="334625"/>
    <lineage>
        <taxon>Eukaryota</taxon>
        <taxon>Metazoa</taxon>
        <taxon>Ecdysozoa</taxon>
        <taxon>Arthropoda</taxon>
        <taxon>Chelicerata</taxon>
        <taxon>Arachnida</taxon>
        <taxon>Acari</taxon>
        <taxon>Acariformes</taxon>
        <taxon>Sarcoptiformes</taxon>
        <taxon>Oribatida</taxon>
        <taxon>Brachypylina</taxon>
        <taxon>Oppioidea</taxon>
        <taxon>Oppiidae</taxon>
        <taxon>Oppiella</taxon>
    </lineage>
</organism>
<dbReference type="OrthoDB" id="303066at2759"/>
<sequence>EPNGELYTFIGLHRFNGVSVWAVLRLCGLDFCVLIASGAIHLFIKDVYIRQLQAERERQELAKEQEVKRLERMERRERRMTEAGLSAVSININTKAMEDKYKKKLRAQKTSALFTAIITETIFLVLLCCAAVLNPSASSAFYFIYFLWIASWLSLNRSLGSGYHYCRLLLAIYVIERSRRPTIGSHEVMSANERPNHLSGDAIVPHFATTNTSSTQGMKSSDDKLTIGKRNNNWYWNGFQWKYHLEAGARSEQFFQHFWSRRSECESTRISHNTDGSDGRRRLQTLFLAFRSFTQINKERQLCLHFDCHDDLVNNIPFLVVISSVVVVTRTNEKETEKRKRFAQGVMVQPFNITFSTGQPGAPQHDLRRQMSLATTTGTHQSPAVQWVISLLKDLLVKYWIWIVASYDYQYRESPLVQQEIAQYIYRDKDSKQNEKFDEFPKYWDQYLKINPELQKDLGLEVYENDAWVLFKELFTPTFFIIITIIQVHFLHKKFLEFSNYEKQGSSASPTSTTTPTTHSPSDETSHESDAKKLNSDEIKLEIDSENESSNDTSTPNTIKSAIKSSSPQSLVHKGSGDSPTKCSSLVRKDSSAARGGHSRPDSKSDQKEYKSSLDEIKELLQFFWHKLQPIVDMSFEIIWRLLEIHLIKVVIFCAVLVALSEEYIILILILVFRSVVIIRQNVYRMRHNESPPPTGVVFPRSETYIGGSNIEAHLETNPANITTVPDFFAFGHTFFDSIKSMFFFCFFWVTLAIIFLAGTTRVSLFALGYVLACFIFLWNGNEFYLKPIVMVFHLWRTIITYTSGVILVKSILQVVGCVYIKHLLAHFCWVVQLLGIACLNIKPPDNTEPQPTDTNPSQPKCTQPYHEAGLLWDGICFAFLIIQKRIFCSYYFSHLVREIKAQQVLASRGAELIHEIQAKEVADQEQAEKEVMEKIKQKMDRIKAAQQKMFADKAKSIKAHKQEDYDYDVSVSPYSTAEATLSHTPETEEPLSHTLPTVYSPTPSLPTIVSPQSATTPQPGYLEVYSVGPIRSIDARSSIVTFPSISLKSSSIEDDSFPVFSPTPTPTPYPMSSLLTSLRFAGTEGQSDASSIFQSSTRTQVPQRVVRETPSRFCAKLMKGEVEDTEATIVSAETTDVGESSKDSAIASIDRELIDPDASVPTTYTTLPSTSMSSRPSSLPVDLKKSSKPSEKGSGDMSDGEEEPEELLCLQFSFLRYKSAYFLTKVYTEDKYVARRLSVEKRYLKRILEIEESNGSRFDFMDTNWKKKTLSKISQSAVPKETKSIDSSDELHRKKRTKPEAIGESKKLDKTSDDQLISTETDLEDSAFLKANVYMRFFRSIFYAILSRSEIMCYIIIVLNQINSASILSLPLPLFAFLWGSLSVPRPSKAFWVTVITYTELIVVIKYIFQFQFWPWIASGKVDITPFYLPRIFGIKNDDANNYAQFDLALLLVLFFHRFMLKSLGLWDLSDSEITAFMENAERRNSLALDPIPVAEITAKLKTQKKTKSTVNLEIQTKDAITCETKTDLSLAELEAETKEPDDEFSDITHSEDTKEESSEGFQVILRLMSPSALKLMVIRSSKPIRHFFHSVLHPPYRITRDVYSLMFLCDFINFFILVFGFSAFGSGYGTEDVASFLEENKIPIPFLVTLLMQFALIIIDRALYLRKYIKGKLIFQILLALGMHIWLFFALPAMTERPFTKKENWPPKVYYIFRCVYFLLSAYQIRSGYPTRILGNTFCKKYNLINWYAFKGYMVIPFLYDLRMYMDWIWTDTSLVLDEWSLMEDIFVNLYERKCELKLDEEFPEPRGKAKRRFFKYLLGGAWVVIIIGLIWGPLGLFALGRAVGSTNRPIGATFELEFGGYQPIFKVSVSDNNLKDISAPLWDRLRNNEDFVKDVVAQTFISGYDQSDVIVVEINGNSTASWGISPPGRKALIDDLSNGNSSINVKLTFSVTRAKQKTQDMDATISGEHQRLLDPIIDSKYRQAFAEMIENPEQTKYSYIEYIFPTYLRVPEKGRPTVVNQLMKKPRKPDETDEMYRYRTLNVSMQKMGDVSYWAIQDACDSPNYLDKLDDFVRHDLLTKDCQTVAVVLFNDKVFIGLLAFLSGYGIIGIYTTFVFLVSRWVRGLNSESSFKVIYTRMPNVDRVLQLSELYINQALSALKLELLLEMRFLSPQELRNNSCNKDTSILVDITDHSISQL</sequence>
<keyword evidence="8 12" id="KW-0472">Membrane</keyword>
<dbReference type="InterPro" id="IPR056769">
    <property type="entry name" value="Piezo_TM1-24"/>
</dbReference>
<keyword evidence="19" id="KW-1185">Reference proteome</keyword>
<feature type="domain" description="Piezo THU9 and anchor" evidence="17">
    <location>
        <begin position="1602"/>
        <end position="1840"/>
    </location>
</feature>
<evidence type="ECO:0000256" key="2">
    <source>
        <dbReference type="ARBA" id="ARBA00007821"/>
    </source>
</evidence>
<evidence type="ECO:0000256" key="12">
    <source>
        <dbReference type="SAM" id="Phobius"/>
    </source>
</evidence>
<feature type="transmembrane region" description="Helical" evidence="12">
    <location>
        <begin position="20"/>
        <end position="44"/>
    </location>
</feature>
<feature type="transmembrane region" description="Helical" evidence="12">
    <location>
        <begin position="112"/>
        <end position="133"/>
    </location>
</feature>
<evidence type="ECO:0008006" key="20">
    <source>
        <dbReference type="Google" id="ProtNLM"/>
    </source>
</evidence>
<evidence type="ECO:0000259" key="16">
    <source>
        <dbReference type="Pfam" id="PF24871"/>
    </source>
</evidence>
<dbReference type="InterPro" id="IPR056770">
    <property type="entry name" value="Piezo_THU9_anchor"/>
</dbReference>
<keyword evidence="4" id="KW-1003">Cell membrane</keyword>
<dbReference type="InterPro" id="IPR056768">
    <property type="entry name" value="THU_Piezo"/>
</dbReference>
<evidence type="ECO:0000256" key="1">
    <source>
        <dbReference type="ARBA" id="ARBA00004651"/>
    </source>
</evidence>
<gene>
    <name evidence="18" type="ORF">ONB1V03_LOCUS919</name>
</gene>
<feature type="transmembrane region" description="Helical" evidence="12">
    <location>
        <begin position="1675"/>
        <end position="1696"/>
    </location>
</feature>
<feature type="transmembrane region" description="Helical" evidence="12">
    <location>
        <begin position="1341"/>
        <end position="1360"/>
    </location>
</feature>
<feature type="compositionally biased region" description="Basic and acidic residues" evidence="11">
    <location>
        <begin position="1183"/>
        <end position="1195"/>
    </location>
</feature>
<comment type="similarity">
    <text evidence="2">Belongs to the PIEZO (TC 1.A.75) family.</text>
</comment>
<dbReference type="Pfam" id="PF12166">
    <property type="entry name" value="Piezo_cap"/>
    <property type="match status" value="1"/>
</dbReference>
<evidence type="ECO:0000256" key="3">
    <source>
        <dbReference type="ARBA" id="ARBA00022448"/>
    </source>
</evidence>
<feature type="transmembrane region" description="Helical" evidence="12">
    <location>
        <begin position="139"/>
        <end position="155"/>
    </location>
</feature>
<feature type="domain" description="Piezo non-specific cation channel cap" evidence="13">
    <location>
        <begin position="1879"/>
        <end position="2166"/>
    </location>
</feature>
<dbReference type="Pfam" id="PF24871">
    <property type="entry name" value="Piezo_TM1-24"/>
    <property type="match status" value="2"/>
</dbReference>
<keyword evidence="10" id="KW-0175">Coiled coil</keyword>
<keyword evidence="9" id="KW-0407">Ion channel</keyword>
<feature type="compositionally biased region" description="Low complexity" evidence="11">
    <location>
        <begin position="506"/>
        <end position="520"/>
    </location>
</feature>
<feature type="compositionally biased region" description="Basic and acidic residues" evidence="11">
    <location>
        <begin position="521"/>
        <end position="543"/>
    </location>
</feature>
<dbReference type="PANTHER" id="PTHR47049:SF2">
    <property type="entry name" value="PIEZO-TYPE MECHANOSENSITIVE ION CHANNEL HOMOLOG"/>
    <property type="match status" value="1"/>
</dbReference>
<evidence type="ECO:0000256" key="5">
    <source>
        <dbReference type="ARBA" id="ARBA00022692"/>
    </source>
</evidence>
<feature type="compositionally biased region" description="Polar residues" evidence="11">
    <location>
        <begin position="550"/>
        <end position="570"/>
    </location>
</feature>
<keyword evidence="5 12" id="KW-0812">Transmembrane</keyword>
<protein>
    <recommendedName>
        <fullName evidence="20">Piezo-type mechanosensitive ion channel component</fullName>
    </recommendedName>
</protein>
<feature type="compositionally biased region" description="Basic and acidic residues" evidence="11">
    <location>
        <begin position="1281"/>
        <end position="1310"/>
    </location>
</feature>
<feature type="domain" description="Piezo transmembrane helical unit" evidence="15">
    <location>
        <begin position="1348"/>
        <end position="1469"/>
    </location>
</feature>
<evidence type="ECO:0000256" key="4">
    <source>
        <dbReference type="ARBA" id="ARBA00022475"/>
    </source>
</evidence>
<evidence type="ECO:0000256" key="8">
    <source>
        <dbReference type="ARBA" id="ARBA00023136"/>
    </source>
</evidence>
<dbReference type="GO" id="GO:0005886">
    <property type="term" value="C:plasma membrane"/>
    <property type="evidence" value="ECO:0007669"/>
    <property type="project" value="UniProtKB-SubCell"/>
</dbReference>
<dbReference type="Pfam" id="PF23188">
    <property type="entry name" value="THU_Piezo1"/>
    <property type="match status" value="1"/>
</dbReference>
<evidence type="ECO:0000313" key="19">
    <source>
        <dbReference type="Proteomes" id="UP000728032"/>
    </source>
</evidence>
<dbReference type="InterPro" id="IPR027272">
    <property type="entry name" value="Piezo"/>
</dbReference>
<dbReference type="PANTHER" id="PTHR47049">
    <property type="entry name" value="PIEZO-TYPE MECHANOSENSITIVE ION CHANNEL HOMOLOG"/>
    <property type="match status" value="1"/>
</dbReference>
<dbReference type="InterPro" id="IPR031334">
    <property type="entry name" value="Piezo_cap_dom"/>
</dbReference>
<dbReference type="Proteomes" id="UP000728032">
    <property type="component" value="Unassembled WGS sequence"/>
</dbReference>
<feature type="region of interest" description="Disordered" evidence="11">
    <location>
        <begin position="1158"/>
        <end position="1204"/>
    </location>
</feature>
<dbReference type="EMBL" id="CAJPVJ010000108">
    <property type="protein sequence ID" value="CAG2161019.1"/>
    <property type="molecule type" value="Genomic_DNA"/>
</dbReference>
<feature type="compositionally biased region" description="Basic and acidic residues" evidence="11">
    <location>
        <begin position="1548"/>
        <end position="1558"/>
    </location>
</feature>
<reference evidence="18" key="1">
    <citation type="submission" date="2020-11" db="EMBL/GenBank/DDBJ databases">
        <authorList>
            <person name="Tran Van P."/>
        </authorList>
    </citation>
    <scope>NUCLEOTIDE SEQUENCE</scope>
</reference>